<comment type="caution">
    <text evidence="3">The sequence shown here is derived from an EMBL/GenBank/DDBJ whole genome shotgun (WGS) entry which is preliminary data.</text>
</comment>
<evidence type="ECO:0000256" key="1">
    <source>
        <dbReference type="SAM" id="MobiDB-lite"/>
    </source>
</evidence>
<organism evidence="3 4">
    <name type="scientific">Persicirhabdus sediminis</name>
    <dbReference type="NCBI Taxonomy" id="454144"/>
    <lineage>
        <taxon>Bacteria</taxon>
        <taxon>Pseudomonadati</taxon>
        <taxon>Verrucomicrobiota</taxon>
        <taxon>Verrucomicrobiia</taxon>
        <taxon>Verrucomicrobiales</taxon>
        <taxon>Verrucomicrobiaceae</taxon>
        <taxon>Persicirhabdus</taxon>
    </lineage>
</organism>
<sequence>MKKTILTIALVSGAYLTNPALAEDPTAPREDAGPAATAELTEEEYQTRKLSIPVMESRISDRTARIDLLIGEIEKLDARIEERVGKVVENLEKYKDSQDSKIRVAETKQDVMQALGDSIDRYNKTRTEVMNNIAAGKSADDEKAEELVDSFDEKIDKRISQIVDLSKTFTDHKDYKKYVNDGGGYGYGRWYRNGGEKVNEKWKQNRRETTQTDKQRKEVIDALTNSISELERDIKAVQAKLDAGSLSDAQKGFYQQDVERNEKALAERKAQLAKMMDFSNEASTVAIGRRQAHELQLMIRELMTDIRQDSDDMYRKFDDLKRRANELAGMKENLEARKKWLAEYESKHK</sequence>
<accession>A0A8J7ME36</accession>
<reference evidence="3" key="1">
    <citation type="submission" date="2021-01" db="EMBL/GenBank/DDBJ databases">
        <title>Modified the classification status of verrucomicrobia.</title>
        <authorList>
            <person name="Feng X."/>
        </authorList>
    </citation>
    <scope>NUCLEOTIDE SEQUENCE</scope>
    <source>
        <strain evidence="3">_KCTC 22039</strain>
    </source>
</reference>
<feature type="chain" id="PRO_5035145518" evidence="2">
    <location>
        <begin position="23"/>
        <end position="349"/>
    </location>
</feature>
<feature type="region of interest" description="Disordered" evidence="1">
    <location>
        <begin position="21"/>
        <end position="44"/>
    </location>
</feature>
<evidence type="ECO:0000256" key="2">
    <source>
        <dbReference type="SAM" id="SignalP"/>
    </source>
</evidence>
<dbReference type="Proteomes" id="UP000624703">
    <property type="component" value="Unassembled WGS sequence"/>
</dbReference>
<evidence type="ECO:0000313" key="4">
    <source>
        <dbReference type="Proteomes" id="UP000624703"/>
    </source>
</evidence>
<dbReference type="RefSeq" id="WP_200310867.1">
    <property type="nucleotide sequence ID" value="NZ_JAENIM010000034.1"/>
</dbReference>
<name>A0A8J7ME36_9BACT</name>
<protein>
    <submittedName>
        <fullName evidence="3">Uncharacterized protein</fullName>
    </submittedName>
</protein>
<feature type="signal peptide" evidence="2">
    <location>
        <begin position="1"/>
        <end position="22"/>
    </location>
</feature>
<evidence type="ECO:0000313" key="3">
    <source>
        <dbReference type="EMBL" id="MBK1790843.1"/>
    </source>
</evidence>
<gene>
    <name evidence="3" type="ORF">JIN82_06705</name>
</gene>
<keyword evidence="4" id="KW-1185">Reference proteome</keyword>
<dbReference type="AlphaFoldDB" id="A0A8J7ME36"/>
<proteinExistence type="predicted"/>
<dbReference type="EMBL" id="JAENIM010000034">
    <property type="protein sequence ID" value="MBK1790843.1"/>
    <property type="molecule type" value="Genomic_DNA"/>
</dbReference>
<keyword evidence="2" id="KW-0732">Signal</keyword>